<gene>
    <name evidence="2" type="ORF">ACFODZ_06335</name>
</gene>
<proteinExistence type="inferred from homology"/>
<dbReference type="Gene3D" id="3.30.540.10">
    <property type="entry name" value="Fructose-1,6-Bisphosphatase, subunit A, domain 1"/>
    <property type="match status" value="1"/>
</dbReference>
<dbReference type="PANTHER" id="PTHR20854:SF4">
    <property type="entry name" value="INOSITOL-1-MONOPHOSPHATASE-RELATED"/>
    <property type="match status" value="1"/>
</dbReference>
<dbReference type="PRINTS" id="PR00377">
    <property type="entry name" value="IMPHPHTASES"/>
</dbReference>
<comment type="similarity">
    <text evidence="1">Belongs to the inositol monophosphatase superfamily.</text>
</comment>
<dbReference type="EMBL" id="JBHRTS010000003">
    <property type="protein sequence ID" value="MFC3193851.1"/>
    <property type="molecule type" value="Genomic_DNA"/>
</dbReference>
<accession>A0ABV7JCM8</accession>
<dbReference type="RefSeq" id="WP_157892807.1">
    <property type="nucleotide sequence ID" value="NZ_JBHRTS010000003.1"/>
</dbReference>
<evidence type="ECO:0000313" key="2">
    <source>
        <dbReference type="EMBL" id="MFC3193851.1"/>
    </source>
</evidence>
<sequence>MSPELNIAKKAALKAANSIEQLIFKNELLSVNKKLNNGFVDQAIQVSMNDVFYTLKRAYPDDEIQSDSTTLSENTNPDRVWLINPLSGITNFLHGIPHCALTITLLENRKVKEALVYNPLTDDEYTATKGKGAFLNQHRLRISNLNEPQESFVATNYSDDKSKQAAQSLSLRSIAKKVAETRVMGCPALDLAMVAAGQFNAYWQDGMNPSEMLPGILLTEEAGGQCMDFSAKREFEKNRQVIAGSLKVSAWLSGQLGKIYQS</sequence>
<keyword evidence="3" id="KW-1185">Reference proteome</keyword>
<dbReference type="InterPro" id="IPR022337">
    <property type="entry name" value="Inositol_monophosphatase_SuhB"/>
</dbReference>
<dbReference type="Gene3D" id="3.40.190.80">
    <property type="match status" value="1"/>
</dbReference>
<name>A0ABV7JCM8_9GAMM</name>
<dbReference type="InterPro" id="IPR000760">
    <property type="entry name" value="Inositol_monophosphatase-like"/>
</dbReference>
<reference evidence="3" key="1">
    <citation type="journal article" date="2019" name="Int. J. Syst. Evol. Microbiol.">
        <title>The Global Catalogue of Microorganisms (GCM) 10K type strain sequencing project: providing services to taxonomists for standard genome sequencing and annotation.</title>
        <authorList>
            <consortium name="The Broad Institute Genomics Platform"/>
            <consortium name="The Broad Institute Genome Sequencing Center for Infectious Disease"/>
            <person name="Wu L."/>
            <person name="Ma J."/>
        </authorList>
    </citation>
    <scope>NUCLEOTIDE SEQUENCE [LARGE SCALE GENOMIC DNA]</scope>
    <source>
        <strain evidence="3">KCTC 42953</strain>
    </source>
</reference>
<dbReference type="PANTHER" id="PTHR20854">
    <property type="entry name" value="INOSITOL MONOPHOSPHATASE"/>
    <property type="match status" value="1"/>
</dbReference>
<dbReference type="PRINTS" id="PR01959">
    <property type="entry name" value="SBIMPHPHTASE"/>
</dbReference>
<dbReference type="SUPFAM" id="SSF56655">
    <property type="entry name" value="Carbohydrate phosphatase"/>
    <property type="match status" value="1"/>
</dbReference>
<dbReference type="Proteomes" id="UP001595533">
    <property type="component" value="Unassembled WGS sequence"/>
</dbReference>
<evidence type="ECO:0000313" key="3">
    <source>
        <dbReference type="Proteomes" id="UP001595533"/>
    </source>
</evidence>
<organism evidence="2 3">
    <name type="scientific">Marinicella sediminis</name>
    <dbReference type="NCBI Taxonomy" id="1792834"/>
    <lineage>
        <taxon>Bacteria</taxon>
        <taxon>Pseudomonadati</taxon>
        <taxon>Pseudomonadota</taxon>
        <taxon>Gammaproteobacteria</taxon>
        <taxon>Lysobacterales</taxon>
        <taxon>Marinicellaceae</taxon>
        <taxon>Marinicella</taxon>
    </lineage>
</organism>
<comment type="caution">
    <text evidence="2">The sequence shown here is derived from an EMBL/GenBank/DDBJ whole genome shotgun (WGS) entry which is preliminary data.</text>
</comment>
<evidence type="ECO:0000256" key="1">
    <source>
        <dbReference type="ARBA" id="ARBA00009759"/>
    </source>
</evidence>
<protein>
    <submittedName>
        <fullName evidence="2">Inositol monophosphatase family protein</fullName>
    </submittedName>
</protein>
<dbReference type="Pfam" id="PF00459">
    <property type="entry name" value="Inositol_P"/>
    <property type="match status" value="1"/>
</dbReference>